<evidence type="ECO:0000313" key="2">
    <source>
        <dbReference type="EMBL" id="CCC39454.1"/>
    </source>
</evidence>
<reference evidence="2 3" key="1">
    <citation type="journal article" date="2011" name="PLoS ONE">
        <title>Haloquadratum walsbyi: limited diversity in a global pond.</title>
        <authorList>
            <person name="Dyall-Smith M."/>
            <person name="Pfeiffer F."/>
            <person name="Klee K."/>
            <person name="Palm P."/>
            <person name="Gross K."/>
            <person name="Schuster S.C."/>
            <person name="Rampp M."/>
            <person name="Oesterhelt D."/>
        </authorList>
    </citation>
    <scope>NUCLEOTIDE SEQUENCE [LARGE SCALE GENOMIC DNA]</scope>
    <source>
        <strain evidence="3">DSM 16854 / JCM 12705 / C23</strain>
    </source>
</reference>
<feature type="domain" description="SnoaL-like" evidence="1">
    <location>
        <begin position="12"/>
        <end position="101"/>
    </location>
</feature>
<protein>
    <submittedName>
        <fullName evidence="2">DUF1486 family protein</fullName>
    </submittedName>
</protein>
<evidence type="ECO:0000259" key="1">
    <source>
        <dbReference type="Pfam" id="PF12680"/>
    </source>
</evidence>
<organism evidence="2 3">
    <name type="scientific">Haloquadratum walsbyi (strain DSM 16854 / JCM 12705 / C23)</name>
    <dbReference type="NCBI Taxonomy" id="768065"/>
    <lineage>
        <taxon>Archaea</taxon>
        <taxon>Methanobacteriati</taxon>
        <taxon>Methanobacteriota</taxon>
        <taxon>Stenosarchaea group</taxon>
        <taxon>Halobacteria</taxon>
        <taxon>Halobacteriales</taxon>
        <taxon>Haloferacaceae</taxon>
        <taxon>Haloquadratum</taxon>
    </lineage>
</organism>
<dbReference type="Pfam" id="PF12680">
    <property type="entry name" value="SnoaL_2"/>
    <property type="match status" value="1"/>
</dbReference>
<dbReference type="HOGENOM" id="CLU_147287_1_1_2"/>
<proteinExistence type="predicted"/>
<dbReference type="InterPro" id="IPR037401">
    <property type="entry name" value="SnoaL-like"/>
</dbReference>
<dbReference type="InterPro" id="IPR032710">
    <property type="entry name" value="NTF2-like_dom_sf"/>
</dbReference>
<dbReference type="Gene3D" id="3.10.450.50">
    <property type="match status" value="1"/>
</dbReference>
<gene>
    <name evidence="2" type="ordered locus">Hqrw_1508</name>
</gene>
<dbReference type="EMBL" id="FR746099">
    <property type="protein sequence ID" value="CCC39454.1"/>
    <property type="molecule type" value="Genomic_DNA"/>
</dbReference>
<dbReference type="KEGG" id="hwc:Hqrw_1508"/>
<sequence>MTLSSRQIEATRAYYQSIDQDNYTKLTSLLTPEFTHQRSDQTLAGREQFVQFMRDERPVTDTTHVVESIYTDNNEVAVRGRLVQDGELLFEFVDIFSFDEDSMSGLQTYTQ</sequence>
<dbReference type="AlphaFoldDB" id="G0LK28"/>
<dbReference type="RefSeq" id="WP_011570712.1">
    <property type="nucleotide sequence ID" value="NC_017459.1"/>
</dbReference>
<dbReference type="Proteomes" id="UP000007954">
    <property type="component" value="Chromosome"/>
</dbReference>
<dbReference type="SUPFAM" id="SSF54427">
    <property type="entry name" value="NTF2-like"/>
    <property type="match status" value="1"/>
</dbReference>
<dbReference type="GeneID" id="12446175"/>
<name>G0LK28_HALWC</name>
<accession>G0LK28</accession>
<dbReference type="OrthoDB" id="145984at2157"/>
<evidence type="ECO:0000313" key="3">
    <source>
        <dbReference type="Proteomes" id="UP000007954"/>
    </source>
</evidence>